<dbReference type="PANTHER" id="PTHR24637:SF236">
    <property type="entry name" value="NEMATODE CUTICLE COLLAGEN N-TERMINAL DOMAIN-CONTAINING PROTEIN"/>
    <property type="match status" value="1"/>
</dbReference>
<feature type="compositionally biased region" description="Low complexity" evidence="1">
    <location>
        <begin position="122"/>
        <end position="152"/>
    </location>
</feature>
<gene>
    <name evidence="2" type="ORF">GCM10009579_51500</name>
</gene>
<keyword evidence="3" id="KW-1185">Reference proteome</keyword>
<feature type="compositionally biased region" description="Basic and acidic residues" evidence="1">
    <location>
        <begin position="69"/>
        <end position="78"/>
    </location>
</feature>
<proteinExistence type="predicted"/>
<sequence length="228" mass="23255">MTRTERVLARRWRGLLLVCTLVALAGAVLILWAQVDHDRERAQQREVQARAEADRRGDAVSTLATDVRRLRTQLRGEGKTPVAPDPADAVKDLPDRAEVPVPIPGPRGPAGSPGEAGRDGASGKPGSAGPSGKAGTDGADGAAGQQGVQGEPGPAGPQGPAGPPGADGQDGRDGADGKDGQTCPDGYSLQPPPNDPDALVCRRNGAPAPEPDPSPSTPAALAPDRRRL</sequence>
<evidence type="ECO:0000256" key="1">
    <source>
        <dbReference type="SAM" id="MobiDB-lite"/>
    </source>
</evidence>
<accession>A0ABP4HV99</accession>
<dbReference type="PANTHER" id="PTHR24637">
    <property type="entry name" value="COLLAGEN"/>
    <property type="match status" value="1"/>
</dbReference>
<feature type="region of interest" description="Disordered" evidence="1">
    <location>
        <begin position="69"/>
        <end position="228"/>
    </location>
</feature>
<feature type="compositionally biased region" description="Pro residues" evidence="1">
    <location>
        <begin position="154"/>
        <end position="163"/>
    </location>
</feature>
<organism evidence="2 3">
    <name type="scientific">Streptomyces javensis</name>
    <dbReference type="NCBI Taxonomy" id="114698"/>
    <lineage>
        <taxon>Bacteria</taxon>
        <taxon>Bacillati</taxon>
        <taxon>Actinomycetota</taxon>
        <taxon>Actinomycetes</taxon>
        <taxon>Kitasatosporales</taxon>
        <taxon>Streptomycetaceae</taxon>
        <taxon>Streptomyces</taxon>
        <taxon>Streptomyces violaceusniger group</taxon>
    </lineage>
</organism>
<dbReference type="InterPro" id="IPR008160">
    <property type="entry name" value="Collagen"/>
</dbReference>
<protein>
    <recommendedName>
        <fullName evidence="4">Collagen triple helix repeat-containing protein</fullName>
    </recommendedName>
</protein>
<dbReference type="Pfam" id="PF01391">
    <property type="entry name" value="Collagen"/>
    <property type="match status" value="1"/>
</dbReference>
<evidence type="ECO:0000313" key="2">
    <source>
        <dbReference type="EMBL" id="GAA1283721.1"/>
    </source>
</evidence>
<feature type="compositionally biased region" description="Basic and acidic residues" evidence="1">
    <location>
        <begin position="88"/>
        <end position="98"/>
    </location>
</feature>
<name>A0ABP4HV99_9ACTN</name>
<dbReference type="Proteomes" id="UP001500282">
    <property type="component" value="Unassembled WGS sequence"/>
</dbReference>
<dbReference type="EMBL" id="BAAAIH010000031">
    <property type="protein sequence ID" value="GAA1283721.1"/>
    <property type="molecule type" value="Genomic_DNA"/>
</dbReference>
<comment type="caution">
    <text evidence="2">The sequence shown here is derived from an EMBL/GenBank/DDBJ whole genome shotgun (WGS) entry which is preliminary data.</text>
</comment>
<reference evidence="3" key="1">
    <citation type="journal article" date="2019" name="Int. J. Syst. Evol. Microbiol.">
        <title>The Global Catalogue of Microorganisms (GCM) 10K type strain sequencing project: providing services to taxonomists for standard genome sequencing and annotation.</title>
        <authorList>
            <consortium name="The Broad Institute Genomics Platform"/>
            <consortium name="The Broad Institute Genome Sequencing Center for Infectious Disease"/>
            <person name="Wu L."/>
            <person name="Ma J."/>
        </authorList>
    </citation>
    <scope>NUCLEOTIDE SEQUENCE [LARGE SCALE GENOMIC DNA]</scope>
    <source>
        <strain evidence="3">JCM 11448</strain>
    </source>
</reference>
<feature type="compositionally biased region" description="Basic and acidic residues" evidence="1">
    <location>
        <begin position="169"/>
        <end position="179"/>
    </location>
</feature>
<evidence type="ECO:0008006" key="4">
    <source>
        <dbReference type="Google" id="ProtNLM"/>
    </source>
</evidence>
<evidence type="ECO:0000313" key="3">
    <source>
        <dbReference type="Proteomes" id="UP001500282"/>
    </source>
</evidence>